<reference evidence="1" key="1">
    <citation type="submission" date="2021-06" db="EMBL/GenBank/DDBJ databases">
        <title>Parelaphostrongylus tenuis whole genome reference sequence.</title>
        <authorList>
            <person name="Garwood T.J."/>
            <person name="Larsen P.A."/>
            <person name="Fountain-Jones N.M."/>
            <person name="Garbe J.R."/>
            <person name="Macchietto M.G."/>
            <person name="Kania S.A."/>
            <person name="Gerhold R.W."/>
            <person name="Richards J.E."/>
            <person name="Wolf T.M."/>
        </authorList>
    </citation>
    <scope>NUCLEOTIDE SEQUENCE</scope>
    <source>
        <strain evidence="1">MNPRO001-30</strain>
        <tissue evidence="1">Meninges</tissue>
    </source>
</reference>
<keyword evidence="2" id="KW-1185">Reference proteome</keyword>
<dbReference type="EMBL" id="JAHQIW010000630">
    <property type="protein sequence ID" value="KAJ1349225.1"/>
    <property type="molecule type" value="Genomic_DNA"/>
</dbReference>
<evidence type="ECO:0000313" key="1">
    <source>
        <dbReference type="EMBL" id="KAJ1349225.1"/>
    </source>
</evidence>
<gene>
    <name evidence="1" type="ORF">KIN20_004698</name>
</gene>
<evidence type="ECO:0000313" key="2">
    <source>
        <dbReference type="Proteomes" id="UP001196413"/>
    </source>
</evidence>
<accession>A0AAD5QI60</accession>
<dbReference type="Proteomes" id="UP001196413">
    <property type="component" value="Unassembled WGS sequence"/>
</dbReference>
<name>A0AAD5QI60_PARTN</name>
<dbReference type="AlphaFoldDB" id="A0AAD5QI60"/>
<organism evidence="1 2">
    <name type="scientific">Parelaphostrongylus tenuis</name>
    <name type="common">Meningeal worm</name>
    <dbReference type="NCBI Taxonomy" id="148309"/>
    <lineage>
        <taxon>Eukaryota</taxon>
        <taxon>Metazoa</taxon>
        <taxon>Ecdysozoa</taxon>
        <taxon>Nematoda</taxon>
        <taxon>Chromadorea</taxon>
        <taxon>Rhabditida</taxon>
        <taxon>Rhabditina</taxon>
        <taxon>Rhabditomorpha</taxon>
        <taxon>Strongyloidea</taxon>
        <taxon>Metastrongylidae</taxon>
        <taxon>Parelaphostrongylus</taxon>
    </lineage>
</organism>
<protein>
    <submittedName>
        <fullName evidence="1">Uncharacterized protein</fullName>
    </submittedName>
</protein>
<sequence>MPRFCWTSVVDESDLCAALYALRAGVRLSVVDDVVVVVAGVEFKSQYEHFADVSATSFSSEPGRILYYYLSESVTK</sequence>
<comment type="caution">
    <text evidence="1">The sequence shown here is derived from an EMBL/GenBank/DDBJ whole genome shotgun (WGS) entry which is preliminary data.</text>
</comment>
<proteinExistence type="predicted"/>